<dbReference type="InterPro" id="IPR000620">
    <property type="entry name" value="EamA_dom"/>
</dbReference>
<keyword evidence="5 6" id="KW-0472">Membrane</keyword>
<dbReference type="EMBL" id="WISB01000042">
    <property type="protein sequence ID" value="MQW69000.1"/>
    <property type="molecule type" value="Genomic_DNA"/>
</dbReference>
<protein>
    <submittedName>
        <fullName evidence="8">EamA family transporter</fullName>
    </submittedName>
</protein>
<feature type="transmembrane region" description="Helical" evidence="6">
    <location>
        <begin position="238"/>
        <end position="256"/>
    </location>
</feature>
<sequence length="289" mass="30569">MQNQALKGAALVVLAMTLYIQNDVATKLLTERFDTLQVMMVRGVIGAASLLVLLRFTGTTYSWKHALMPAVMIRSACDGLASLAFVFALAEMPLATLTAIMMLAPVISAGTGALFFRERLTGRLAISVMLGFTGVLIFARPVSTGVNLPMFLACSATLLLSARDLFTRHTSADVPSGLVALLTTLSVPVFVAPIIAARGYLPMTPQDFILLAYAGVFAAAGTWIFVQATRIATLAEIAPFRYSAVPLSIVAGFIVWGELPDLGMLVGSLFITIAGVIALASRSTPSHEG</sequence>
<accession>A0A6G1WGY1</accession>
<feature type="domain" description="EamA" evidence="7">
    <location>
        <begin position="150"/>
        <end position="275"/>
    </location>
</feature>
<evidence type="ECO:0000256" key="2">
    <source>
        <dbReference type="ARBA" id="ARBA00009853"/>
    </source>
</evidence>
<dbReference type="Pfam" id="PF00892">
    <property type="entry name" value="EamA"/>
    <property type="match status" value="2"/>
</dbReference>
<keyword evidence="3 6" id="KW-0812">Transmembrane</keyword>
<feature type="domain" description="EamA" evidence="7">
    <location>
        <begin position="7"/>
        <end position="138"/>
    </location>
</feature>
<dbReference type="PANTHER" id="PTHR22911:SF6">
    <property type="entry name" value="SOLUTE CARRIER FAMILY 35 MEMBER G1"/>
    <property type="match status" value="1"/>
</dbReference>
<evidence type="ECO:0000256" key="6">
    <source>
        <dbReference type="SAM" id="Phobius"/>
    </source>
</evidence>
<dbReference type="InterPro" id="IPR037185">
    <property type="entry name" value="EmrE-like"/>
</dbReference>
<evidence type="ECO:0000256" key="5">
    <source>
        <dbReference type="ARBA" id="ARBA00023136"/>
    </source>
</evidence>
<feature type="transmembrane region" description="Helical" evidence="6">
    <location>
        <begin position="94"/>
        <end position="116"/>
    </location>
</feature>
<reference evidence="8" key="1">
    <citation type="journal article" date="2013" name="Genome Biol.">
        <title>Comparative genomics of the core and accessory genomes of 48 Sinorhizobium strains comprising five genospecies.</title>
        <authorList>
            <person name="Sugawara M."/>
            <person name="Epstein B."/>
            <person name="Badgley B.D."/>
            <person name="Unno T."/>
            <person name="Xu L."/>
            <person name="Reese J."/>
            <person name="Gyaneshwar P."/>
            <person name="Denny R."/>
            <person name="Mudge J."/>
            <person name="Bharti A.K."/>
            <person name="Farmer A.D."/>
            <person name="May G.D."/>
            <person name="Woodward J.E."/>
            <person name="Medigue C."/>
            <person name="Vallenet D."/>
            <person name="Lajus A."/>
            <person name="Rouy Z."/>
            <person name="Martinez-Vaz B."/>
            <person name="Tiffin P."/>
            <person name="Young N.D."/>
            <person name="Sadowsky M.J."/>
        </authorList>
    </citation>
    <scope>NUCLEOTIDE SEQUENCE</scope>
    <source>
        <strain evidence="8">M1</strain>
    </source>
</reference>
<dbReference type="PANTHER" id="PTHR22911">
    <property type="entry name" value="ACYL-MALONYL CONDENSING ENZYME-RELATED"/>
    <property type="match status" value="1"/>
</dbReference>
<gene>
    <name evidence="8" type="ORF">GHJ91_07360</name>
</gene>
<comment type="similarity">
    <text evidence="2">Belongs to the drug/metabolite transporter (DMT) superfamily. 10 TMS drug/metabolite exporter (DME) (TC 2.A.7.3) family.</text>
</comment>
<feature type="transmembrane region" description="Helical" evidence="6">
    <location>
        <begin position="208"/>
        <end position="226"/>
    </location>
</feature>
<dbReference type="RefSeq" id="WP_028055243.1">
    <property type="nucleotide sequence ID" value="NZ_KE386500.1"/>
</dbReference>
<comment type="subcellular location">
    <subcellularLocation>
        <location evidence="1">Membrane</location>
        <topology evidence="1">Multi-pass membrane protein</topology>
    </subcellularLocation>
</comment>
<dbReference type="SUPFAM" id="SSF103481">
    <property type="entry name" value="Multidrug resistance efflux transporter EmrE"/>
    <property type="match status" value="2"/>
</dbReference>
<proteinExistence type="inferred from homology"/>
<name>A0A6G1WGY1_9HYPH</name>
<evidence type="ECO:0000313" key="8">
    <source>
        <dbReference type="EMBL" id="MQW69000.1"/>
    </source>
</evidence>
<dbReference type="AlphaFoldDB" id="A0A6G1WGY1"/>
<comment type="caution">
    <text evidence="8">The sequence shown here is derived from an EMBL/GenBank/DDBJ whole genome shotgun (WGS) entry which is preliminary data.</text>
</comment>
<feature type="transmembrane region" description="Helical" evidence="6">
    <location>
        <begin position="178"/>
        <end position="196"/>
    </location>
</feature>
<organism evidence="8">
    <name type="scientific">Sinorhizobium medicae</name>
    <dbReference type="NCBI Taxonomy" id="110321"/>
    <lineage>
        <taxon>Bacteria</taxon>
        <taxon>Pseudomonadati</taxon>
        <taxon>Pseudomonadota</taxon>
        <taxon>Alphaproteobacteria</taxon>
        <taxon>Hyphomicrobiales</taxon>
        <taxon>Rhizobiaceae</taxon>
        <taxon>Sinorhizobium/Ensifer group</taxon>
        <taxon>Sinorhizobium</taxon>
    </lineage>
</organism>
<evidence type="ECO:0000256" key="3">
    <source>
        <dbReference type="ARBA" id="ARBA00022692"/>
    </source>
</evidence>
<evidence type="ECO:0000256" key="1">
    <source>
        <dbReference type="ARBA" id="ARBA00004141"/>
    </source>
</evidence>
<feature type="transmembrane region" description="Helical" evidence="6">
    <location>
        <begin position="35"/>
        <end position="54"/>
    </location>
</feature>
<keyword evidence="4 6" id="KW-1133">Transmembrane helix</keyword>
<feature type="transmembrane region" description="Helical" evidence="6">
    <location>
        <begin position="123"/>
        <end position="142"/>
    </location>
</feature>
<feature type="transmembrane region" description="Helical" evidence="6">
    <location>
        <begin position="262"/>
        <end position="280"/>
    </location>
</feature>
<dbReference type="GO" id="GO:0016020">
    <property type="term" value="C:membrane"/>
    <property type="evidence" value="ECO:0007669"/>
    <property type="project" value="UniProtKB-SubCell"/>
</dbReference>
<evidence type="ECO:0000256" key="4">
    <source>
        <dbReference type="ARBA" id="ARBA00022989"/>
    </source>
</evidence>
<evidence type="ECO:0000259" key="7">
    <source>
        <dbReference type="Pfam" id="PF00892"/>
    </source>
</evidence>